<reference evidence="2" key="1">
    <citation type="journal article" date="2015" name="Proc. Natl. Acad. Sci. U.S.A.">
        <title>Genome sequencing of adzuki bean (Vigna angularis) provides insight into high starch and low fat accumulation and domestication.</title>
        <authorList>
            <person name="Yang K."/>
            <person name="Tian Z."/>
            <person name="Chen C."/>
            <person name="Luo L."/>
            <person name="Zhao B."/>
            <person name="Wang Z."/>
            <person name="Yu L."/>
            <person name="Li Y."/>
            <person name="Sun Y."/>
            <person name="Li W."/>
            <person name="Chen Y."/>
            <person name="Li Y."/>
            <person name="Zhang Y."/>
            <person name="Ai D."/>
            <person name="Zhao J."/>
            <person name="Shang C."/>
            <person name="Ma Y."/>
            <person name="Wu B."/>
            <person name="Wang M."/>
            <person name="Gao L."/>
            <person name="Sun D."/>
            <person name="Zhang P."/>
            <person name="Guo F."/>
            <person name="Wang W."/>
            <person name="Li Y."/>
            <person name="Wang J."/>
            <person name="Varshney R.K."/>
            <person name="Wang J."/>
            <person name="Ling H.Q."/>
            <person name="Wan P."/>
        </authorList>
    </citation>
    <scope>NUCLEOTIDE SEQUENCE</scope>
    <source>
        <strain evidence="2">cv. Jingnong 6</strain>
    </source>
</reference>
<proteinExistence type="predicted"/>
<dbReference type="AlphaFoldDB" id="A0A0L9UD56"/>
<evidence type="ECO:0000313" key="1">
    <source>
        <dbReference type="EMBL" id="KOM40462.1"/>
    </source>
</evidence>
<name>A0A0L9UD56_PHAAN</name>
<dbReference type="Gramene" id="KOM40462">
    <property type="protein sequence ID" value="KOM40462"/>
    <property type="gene ID" value="LR48_Vigan04g066000"/>
</dbReference>
<protein>
    <submittedName>
        <fullName evidence="1">Uncharacterized protein</fullName>
    </submittedName>
</protein>
<organism evidence="1 2">
    <name type="scientific">Phaseolus angularis</name>
    <name type="common">Azuki bean</name>
    <name type="synonym">Vigna angularis</name>
    <dbReference type="NCBI Taxonomy" id="3914"/>
    <lineage>
        <taxon>Eukaryota</taxon>
        <taxon>Viridiplantae</taxon>
        <taxon>Streptophyta</taxon>
        <taxon>Embryophyta</taxon>
        <taxon>Tracheophyta</taxon>
        <taxon>Spermatophyta</taxon>
        <taxon>Magnoliopsida</taxon>
        <taxon>eudicotyledons</taxon>
        <taxon>Gunneridae</taxon>
        <taxon>Pentapetalae</taxon>
        <taxon>rosids</taxon>
        <taxon>fabids</taxon>
        <taxon>Fabales</taxon>
        <taxon>Fabaceae</taxon>
        <taxon>Papilionoideae</taxon>
        <taxon>50 kb inversion clade</taxon>
        <taxon>NPAAA clade</taxon>
        <taxon>indigoferoid/millettioid clade</taxon>
        <taxon>Phaseoleae</taxon>
        <taxon>Vigna</taxon>
    </lineage>
</organism>
<dbReference type="Proteomes" id="UP000053144">
    <property type="component" value="Chromosome 4"/>
</dbReference>
<gene>
    <name evidence="1" type="ORF">LR48_Vigan04g066000</name>
</gene>
<sequence>MPFRIFSLAAGIHHWTVLEHHHTLKQGIKASNQGLEVLNRGFPEDCASMFLQTATMLLEVFNK</sequence>
<dbReference type="EMBL" id="CM003374">
    <property type="protein sequence ID" value="KOM40462.1"/>
    <property type="molecule type" value="Genomic_DNA"/>
</dbReference>
<evidence type="ECO:0000313" key="2">
    <source>
        <dbReference type="Proteomes" id="UP000053144"/>
    </source>
</evidence>
<accession>A0A0L9UD56</accession>